<dbReference type="PANTHER" id="PTHR33164">
    <property type="entry name" value="TRANSCRIPTIONAL REGULATOR, MARR FAMILY"/>
    <property type="match status" value="1"/>
</dbReference>
<dbReference type="AlphaFoldDB" id="A0A919L002"/>
<protein>
    <submittedName>
        <fullName evidence="2">MarR family transcriptional regulator</fullName>
    </submittedName>
</protein>
<dbReference type="Gene3D" id="1.10.10.10">
    <property type="entry name" value="Winged helix-like DNA-binding domain superfamily/Winged helix DNA-binding domain"/>
    <property type="match status" value="1"/>
</dbReference>
<dbReference type="Proteomes" id="UP000627369">
    <property type="component" value="Unassembled WGS sequence"/>
</dbReference>
<reference evidence="2" key="2">
    <citation type="submission" date="2020-09" db="EMBL/GenBank/DDBJ databases">
        <authorList>
            <person name="Sun Q."/>
            <person name="Zhou Y."/>
        </authorList>
    </citation>
    <scope>NUCLEOTIDE SEQUENCE</scope>
    <source>
        <strain evidence="2">CGMCC 4.7398</strain>
    </source>
</reference>
<dbReference type="Pfam" id="PF12802">
    <property type="entry name" value="MarR_2"/>
    <property type="match status" value="1"/>
</dbReference>
<dbReference type="SUPFAM" id="SSF46785">
    <property type="entry name" value="Winged helix' DNA-binding domain"/>
    <property type="match status" value="1"/>
</dbReference>
<dbReference type="PANTHER" id="PTHR33164:SF107">
    <property type="entry name" value="TRANSCRIPTIONAL REGULATORY PROTEIN"/>
    <property type="match status" value="1"/>
</dbReference>
<accession>A0A919L002</accession>
<dbReference type="PROSITE" id="PS50995">
    <property type="entry name" value="HTH_MARR_2"/>
    <property type="match status" value="1"/>
</dbReference>
<dbReference type="GO" id="GO:0006950">
    <property type="term" value="P:response to stress"/>
    <property type="evidence" value="ECO:0007669"/>
    <property type="project" value="TreeGrafter"/>
</dbReference>
<feature type="domain" description="HTH marR-type" evidence="1">
    <location>
        <begin position="1"/>
        <end position="139"/>
    </location>
</feature>
<name>A0A919L002_9MICO</name>
<evidence type="ECO:0000313" key="2">
    <source>
        <dbReference type="EMBL" id="GHH78928.1"/>
    </source>
</evidence>
<dbReference type="InterPro" id="IPR036390">
    <property type="entry name" value="WH_DNA-bd_sf"/>
</dbReference>
<dbReference type="InterPro" id="IPR036388">
    <property type="entry name" value="WH-like_DNA-bd_sf"/>
</dbReference>
<dbReference type="InterPro" id="IPR000835">
    <property type="entry name" value="HTH_MarR-typ"/>
</dbReference>
<evidence type="ECO:0000259" key="1">
    <source>
        <dbReference type="PROSITE" id="PS50995"/>
    </source>
</evidence>
<evidence type="ECO:0000313" key="3">
    <source>
        <dbReference type="Proteomes" id="UP000627369"/>
    </source>
</evidence>
<gene>
    <name evidence="2" type="primary">marR</name>
    <name evidence="2" type="ORF">GCM10017772_43540</name>
</gene>
<dbReference type="EMBL" id="BNAS01000008">
    <property type="protein sequence ID" value="GHH78928.1"/>
    <property type="molecule type" value="Genomic_DNA"/>
</dbReference>
<dbReference type="PRINTS" id="PR00598">
    <property type="entry name" value="HTHMARR"/>
</dbReference>
<dbReference type="GO" id="GO:0003700">
    <property type="term" value="F:DNA-binding transcription factor activity"/>
    <property type="evidence" value="ECO:0007669"/>
    <property type="project" value="InterPro"/>
</dbReference>
<sequence length="144" mass="15386">MLGCAPHDVVGLPELMELAIVLTSTVGRVAEERELTPMQGRLLCGLAERPQRMADLAQFLGIEKAALTGLVDRAERRGLVERLPVSGDRRAIQVTLTDDGGKAVVAFETGVASALDELLEALPVKDRAEFRRLASVVVGAVRTG</sequence>
<keyword evidence="3" id="KW-1185">Reference proteome</keyword>
<reference evidence="2" key="1">
    <citation type="journal article" date="2014" name="Int. J. Syst. Evol. Microbiol.">
        <title>Complete genome sequence of Corynebacterium casei LMG S-19264T (=DSM 44701T), isolated from a smear-ripened cheese.</title>
        <authorList>
            <consortium name="US DOE Joint Genome Institute (JGI-PGF)"/>
            <person name="Walter F."/>
            <person name="Albersmeier A."/>
            <person name="Kalinowski J."/>
            <person name="Ruckert C."/>
        </authorList>
    </citation>
    <scope>NUCLEOTIDE SEQUENCE</scope>
    <source>
        <strain evidence="2">CGMCC 4.7398</strain>
    </source>
</reference>
<dbReference type="SMART" id="SM00347">
    <property type="entry name" value="HTH_MARR"/>
    <property type="match status" value="1"/>
</dbReference>
<dbReference type="InterPro" id="IPR039422">
    <property type="entry name" value="MarR/SlyA-like"/>
</dbReference>
<proteinExistence type="predicted"/>
<organism evidence="2 3">
    <name type="scientific">Promicromonospora soli</name>
    <dbReference type="NCBI Taxonomy" id="2035533"/>
    <lineage>
        <taxon>Bacteria</taxon>
        <taxon>Bacillati</taxon>
        <taxon>Actinomycetota</taxon>
        <taxon>Actinomycetes</taxon>
        <taxon>Micrococcales</taxon>
        <taxon>Promicromonosporaceae</taxon>
        <taxon>Promicromonospora</taxon>
    </lineage>
</organism>
<comment type="caution">
    <text evidence="2">The sequence shown here is derived from an EMBL/GenBank/DDBJ whole genome shotgun (WGS) entry which is preliminary data.</text>
</comment>